<dbReference type="AlphaFoldDB" id="A0AAV7Q2I6"/>
<feature type="region of interest" description="Disordered" evidence="1">
    <location>
        <begin position="122"/>
        <end position="148"/>
    </location>
</feature>
<proteinExistence type="predicted"/>
<gene>
    <name evidence="2" type="ORF">NDU88_010639</name>
</gene>
<evidence type="ECO:0000313" key="2">
    <source>
        <dbReference type="EMBL" id="KAJ1132313.1"/>
    </source>
</evidence>
<organism evidence="2 3">
    <name type="scientific">Pleurodeles waltl</name>
    <name type="common">Iberian ribbed newt</name>
    <dbReference type="NCBI Taxonomy" id="8319"/>
    <lineage>
        <taxon>Eukaryota</taxon>
        <taxon>Metazoa</taxon>
        <taxon>Chordata</taxon>
        <taxon>Craniata</taxon>
        <taxon>Vertebrata</taxon>
        <taxon>Euteleostomi</taxon>
        <taxon>Amphibia</taxon>
        <taxon>Batrachia</taxon>
        <taxon>Caudata</taxon>
        <taxon>Salamandroidea</taxon>
        <taxon>Salamandridae</taxon>
        <taxon>Pleurodelinae</taxon>
        <taxon>Pleurodeles</taxon>
    </lineage>
</organism>
<protein>
    <submittedName>
        <fullName evidence="2">Uncharacterized protein</fullName>
    </submittedName>
</protein>
<accession>A0AAV7Q2I6</accession>
<name>A0AAV7Q2I6_PLEWA</name>
<dbReference type="EMBL" id="JANPWB010000011">
    <property type="protein sequence ID" value="KAJ1132313.1"/>
    <property type="molecule type" value="Genomic_DNA"/>
</dbReference>
<evidence type="ECO:0000256" key="1">
    <source>
        <dbReference type="SAM" id="MobiDB-lite"/>
    </source>
</evidence>
<sequence length="148" mass="16052">MEDAVGGGRGSEHGFPVLLPPSPPREAEGEEAVNAENTESGGHADPLPRHWAEATEDALWSTAYLKAPKRSKVRRLRPLLVPECDLAPRSKVLMPVWAPQQGAAEKSHRRGCMVAATVATGPGAGYVESRPRRNPYQCAQNSDGRHQR</sequence>
<comment type="caution">
    <text evidence="2">The sequence shown here is derived from an EMBL/GenBank/DDBJ whole genome shotgun (WGS) entry which is preliminary data.</text>
</comment>
<dbReference type="Proteomes" id="UP001066276">
    <property type="component" value="Chromosome 7"/>
</dbReference>
<evidence type="ECO:0000313" key="3">
    <source>
        <dbReference type="Proteomes" id="UP001066276"/>
    </source>
</evidence>
<feature type="region of interest" description="Disordered" evidence="1">
    <location>
        <begin position="1"/>
        <end position="48"/>
    </location>
</feature>
<reference evidence="2" key="1">
    <citation type="journal article" date="2022" name="bioRxiv">
        <title>Sequencing and chromosome-scale assembly of the giantPleurodeles waltlgenome.</title>
        <authorList>
            <person name="Brown T."/>
            <person name="Elewa A."/>
            <person name="Iarovenko S."/>
            <person name="Subramanian E."/>
            <person name="Araus A.J."/>
            <person name="Petzold A."/>
            <person name="Susuki M."/>
            <person name="Suzuki K.-i.T."/>
            <person name="Hayashi T."/>
            <person name="Toyoda A."/>
            <person name="Oliveira C."/>
            <person name="Osipova E."/>
            <person name="Leigh N.D."/>
            <person name="Simon A."/>
            <person name="Yun M.H."/>
        </authorList>
    </citation>
    <scope>NUCLEOTIDE SEQUENCE</scope>
    <source>
        <strain evidence="2">20211129_DDA</strain>
        <tissue evidence="2">Liver</tissue>
    </source>
</reference>
<keyword evidence="3" id="KW-1185">Reference proteome</keyword>